<dbReference type="Proteomes" id="UP000183974">
    <property type="component" value="Unassembled WGS sequence"/>
</dbReference>
<evidence type="ECO:0000313" key="3">
    <source>
        <dbReference type="Proteomes" id="UP000183974"/>
    </source>
</evidence>
<dbReference type="EMBL" id="FRBR01000005">
    <property type="protein sequence ID" value="SHL72545.1"/>
    <property type="molecule type" value="Genomic_DNA"/>
</dbReference>
<evidence type="ECO:0000256" key="1">
    <source>
        <dbReference type="SAM" id="SignalP"/>
    </source>
</evidence>
<evidence type="ECO:0008006" key="4">
    <source>
        <dbReference type="Google" id="ProtNLM"/>
    </source>
</evidence>
<dbReference type="RefSeq" id="WP_143163188.1">
    <property type="nucleotide sequence ID" value="NZ_BMLR01000005.1"/>
</dbReference>
<dbReference type="AlphaFoldDB" id="A0A1M7CZG9"/>
<sequence>MTFRKLCLLALATLGLGAPAQAQSAVEFCPADIDASCLSAVADHIINAEADPTARRELALRYAAMLLPKAPDHATRLIETYTANADWRSLRRMADAFAAAGQTEPAGKLIWAATETLAEAPPTSRYKALDMLPMAEDAAEIGDMDLARRIHGAVAPHLPKERGRHITLSKGLRLARLMALYGWPEDAHPILETLYQTAKSVPQDSQQYGLLLTHLTSVSVLAEYDKLHRKAENDISEFLDLAAPKARKLVQSSHVTALAEAGRVEDAIGRAREYGLSFDTAIQNMSSLLFQDTSMLFLETESDYFPRISDDTLRRYEAMLTAIESPALKAVFLQNLARHILTERHDEGIDTLLDRVTDPRQRSVLVFQLMLYHADERKDAATAADLYFSEMPSLIPEVPSLGQYEISLTAQGVLEAGDVERGGQLADVVLRLWIADHKNRHRRVDRALVAALAAAGDEDRVTMWSEASDDPGHKLDVLAWSLRGQANAGRFGNKDIIFGQLEDLLPLISDTKDEPPAYWPKDRPNPTPREMARNTVNSLRADMVAALAEHDRLAEAADAFAEISDNEPYPWRAQLAIANAFARTANTQEATEAKRVILDKALDGTIGEQMPAMINAMHP</sequence>
<gene>
    <name evidence="2" type="ORF">SAMN05444398_10546</name>
</gene>
<reference evidence="2 3" key="1">
    <citation type="submission" date="2016-11" db="EMBL/GenBank/DDBJ databases">
        <authorList>
            <person name="Jaros S."/>
            <person name="Januszkiewicz K."/>
            <person name="Wedrychowicz H."/>
        </authorList>
    </citation>
    <scope>NUCLEOTIDE SEQUENCE [LARGE SCALE GENOMIC DNA]</scope>
    <source>
        <strain evidence="2 3">DSM 29589</strain>
    </source>
</reference>
<feature type="chain" id="PRO_5013065259" description="Tetratricopeptide repeat-containing protein" evidence="1">
    <location>
        <begin position="23"/>
        <end position="619"/>
    </location>
</feature>
<keyword evidence="1" id="KW-0732">Signal</keyword>
<organism evidence="2 3">
    <name type="scientific">Roseovarius pacificus</name>
    <dbReference type="NCBI Taxonomy" id="337701"/>
    <lineage>
        <taxon>Bacteria</taxon>
        <taxon>Pseudomonadati</taxon>
        <taxon>Pseudomonadota</taxon>
        <taxon>Alphaproteobacteria</taxon>
        <taxon>Rhodobacterales</taxon>
        <taxon>Roseobacteraceae</taxon>
        <taxon>Roseovarius</taxon>
    </lineage>
</organism>
<accession>A0A1M7CZG9</accession>
<keyword evidence="3" id="KW-1185">Reference proteome</keyword>
<protein>
    <recommendedName>
        <fullName evidence="4">Tetratricopeptide repeat-containing protein</fullName>
    </recommendedName>
</protein>
<name>A0A1M7CZG9_9RHOB</name>
<feature type="signal peptide" evidence="1">
    <location>
        <begin position="1"/>
        <end position="22"/>
    </location>
</feature>
<evidence type="ECO:0000313" key="2">
    <source>
        <dbReference type="EMBL" id="SHL72545.1"/>
    </source>
</evidence>
<proteinExistence type="predicted"/>